<accession>A0A6G0WEH9</accession>
<protein>
    <recommendedName>
        <fullName evidence="3">ethanolamine kinase</fullName>
        <ecNumber evidence="3">2.7.1.82</ecNumber>
    </recommendedName>
</protein>
<dbReference type="Pfam" id="PF01633">
    <property type="entry name" value="Choline_kinase"/>
    <property type="match status" value="1"/>
</dbReference>
<keyword evidence="5" id="KW-1185">Reference proteome</keyword>
<evidence type="ECO:0000313" key="4">
    <source>
        <dbReference type="EMBL" id="KAF0725655.1"/>
    </source>
</evidence>
<dbReference type="GO" id="GO:0006646">
    <property type="term" value="P:phosphatidylethanolamine biosynthetic process"/>
    <property type="evidence" value="ECO:0007669"/>
    <property type="project" value="TreeGrafter"/>
</dbReference>
<reference evidence="4 5" key="1">
    <citation type="submission" date="2019-07" db="EMBL/GenBank/DDBJ databases">
        <title>Genomics analysis of Aphanomyces spp. identifies a new class of oomycete effector associated with host adaptation.</title>
        <authorList>
            <person name="Gaulin E."/>
        </authorList>
    </citation>
    <scope>NUCLEOTIDE SEQUENCE [LARGE SCALE GENOMIC DNA]</scope>
    <source>
        <strain evidence="4 5">ATCC 201684</strain>
    </source>
</reference>
<dbReference type="PANTHER" id="PTHR22603:SF66">
    <property type="entry name" value="ETHANOLAMINE KINASE"/>
    <property type="match status" value="1"/>
</dbReference>
<dbReference type="SUPFAM" id="SSF56112">
    <property type="entry name" value="Protein kinase-like (PK-like)"/>
    <property type="match status" value="1"/>
</dbReference>
<name>A0A6G0WEH9_9STRA</name>
<sequence length="352" mass="39759">MVVSREDEEAVRAIAREIPQWKGRIRNPEDVVVTDIAVVSANKILVAEFDGVKVLVKFPMENLFSMVFDLQEQKRVNDMVSQYRGDLGLNPRVLYVGDSCRVDEFVDCRTLKQADYADPSTMDQLATQLARLHNDKELKQRYIDLKGSVYTIAERLRGMQTILKRNLALRTANIDWQVPPEHQPLARRVNAAMEILADDTFFQRVLDRCFVVADPALLVFSHNDLSANNVLKLAHAVQIIDFDGSNLSYRGADIGYMAKNLEMHGMSMDNAALHRFVATYIDGCAAAGIHIEASQLFDEIARGKILALVFLMTMFAACDNWDVFHLTGFNFLATFPGFMDTIVEFANRRSAE</sequence>
<dbReference type="InterPro" id="IPR011009">
    <property type="entry name" value="Kinase-like_dom_sf"/>
</dbReference>
<dbReference type="EMBL" id="VJMJ01000237">
    <property type="protein sequence ID" value="KAF0725655.1"/>
    <property type="molecule type" value="Genomic_DNA"/>
</dbReference>
<comment type="pathway">
    <text evidence="1">Phospholipid metabolism; phosphatidylethanolamine biosynthesis; phosphatidylethanolamine from ethanolamine: step 1/3.</text>
</comment>
<gene>
    <name evidence="4" type="ORF">Ae201684_015988</name>
</gene>
<organism evidence="4 5">
    <name type="scientific">Aphanomyces euteiches</name>
    <dbReference type="NCBI Taxonomy" id="100861"/>
    <lineage>
        <taxon>Eukaryota</taxon>
        <taxon>Sar</taxon>
        <taxon>Stramenopiles</taxon>
        <taxon>Oomycota</taxon>
        <taxon>Saprolegniomycetes</taxon>
        <taxon>Saprolegniales</taxon>
        <taxon>Verrucalvaceae</taxon>
        <taxon>Aphanomyces</taxon>
    </lineage>
</organism>
<evidence type="ECO:0000256" key="3">
    <source>
        <dbReference type="ARBA" id="ARBA00038874"/>
    </source>
</evidence>
<dbReference type="PANTHER" id="PTHR22603">
    <property type="entry name" value="CHOLINE/ETHANOALAMINE KINASE"/>
    <property type="match status" value="1"/>
</dbReference>
<dbReference type="AlphaFoldDB" id="A0A6G0WEH9"/>
<evidence type="ECO:0000256" key="1">
    <source>
        <dbReference type="ARBA" id="ARBA00037883"/>
    </source>
</evidence>
<dbReference type="Gene3D" id="3.90.1200.10">
    <property type="match status" value="1"/>
</dbReference>
<evidence type="ECO:0000313" key="5">
    <source>
        <dbReference type="Proteomes" id="UP000481153"/>
    </source>
</evidence>
<dbReference type="VEuPathDB" id="FungiDB:AeMF1_021276"/>
<proteinExistence type="inferred from homology"/>
<comment type="similarity">
    <text evidence="2">Belongs to the choline/ethanolamine kinase family.</text>
</comment>
<dbReference type="GO" id="GO:0004305">
    <property type="term" value="F:ethanolamine kinase activity"/>
    <property type="evidence" value="ECO:0007669"/>
    <property type="project" value="UniProtKB-EC"/>
</dbReference>
<dbReference type="EC" id="2.7.1.82" evidence="3"/>
<dbReference type="GO" id="GO:0005737">
    <property type="term" value="C:cytoplasm"/>
    <property type="evidence" value="ECO:0007669"/>
    <property type="project" value="TreeGrafter"/>
</dbReference>
<comment type="caution">
    <text evidence="4">The sequence shown here is derived from an EMBL/GenBank/DDBJ whole genome shotgun (WGS) entry which is preliminary data.</text>
</comment>
<evidence type="ECO:0000256" key="2">
    <source>
        <dbReference type="ARBA" id="ARBA00038211"/>
    </source>
</evidence>
<dbReference type="Proteomes" id="UP000481153">
    <property type="component" value="Unassembled WGS sequence"/>
</dbReference>